<comment type="similarity">
    <text evidence="12">Belongs to the binding-protein-dependent transport system permease family. CysTW subfamily.</text>
</comment>
<dbReference type="InterPro" id="IPR035906">
    <property type="entry name" value="MetI-like_sf"/>
</dbReference>
<feature type="transmembrane region" description="Helical" evidence="11">
    <location>
        <begin position="27"/>
        <end position="49"/>
    </location>
</feature>
<sequence length="277" mass="29308">MTTTRTPKPATAPKLDPKSRGQGWGHYPLFALAFVGLALFVLPLLGLVVRAPLTKLGALFTTPALLEALRLSLVVSLAAVTLSLILGLPCAWVLARYRFPGRGLVRALLTLPMVLPPVVAGVALLATFGRRGLFGPAIEWLGVDLAFSTTGAVLAATFVAAPFLILSCEAALENVDPRLEAAAATLGASRLRILWTVTLPTIRPSLLAGLSLCWARALGEFGATITFAGNFQGRTQTMPLAVYETLQSDHDGALLLSLILLAVSLTILIALRGELRR</sequence>
<feature type="transmembrane region" description="Helical" evidence="11">
    <location>
        <begin position="149"/>
        <end position="172"/>
    </location>
</feature>
<dbReference type="NCBIfam" id="TIGR02141">
    <property type="entry name" value="modB_ABC"/>
    <property type="match status" value="1"/>
</dbReference>
<evidence type="ECO:0000256" key="10">
    <source>
        <dbReference type="ARBA" id="ARBA00025323"/>
    </source>
</evidence>
<dbReference type="CDD" id="cd06261">
    <property type="entry name" value="TM_PBP2"/>
    <property type="match status" value="1"/>
</dbReference>
<dbReference type="NCBIfam" id="TIGR01581">
    <property type="entry name" value="Mo_ABC_porter"/>
    <property type="match status" value="1"/>
</dbReference>
<feature type="transmembrane region" description="Helical" evidence="11">
    <location>
        <begin position="193"/>
        <end position="217"/>
    </location>
</feature>
<dbReference type="NCBIfam" id="NF038017">
    <property type="entry name" value="ABC_perm1"/>
    <property type="match status" value="1"/>
</dbReference>
<dbReference type="GO" id="GO:0015419">
    <property type="term" value="F:ABC-type sulfate transporter activity"/>
    <property type="evidence" value="ECO:0007669"/>
    <property type="project" value="InterPro"/>
</dbReference>
<keyword evidence="5 12" id="KW-0500">Molybdenum</keyword>
<dbReference type="Gene3D" id="1.10.3720.10">
    <property type="entry name" value="MetI-like"/>
    <property type="match status" value="1"/>
</dbReference>
<dbReference type="AlphaFoldDB" id="A0A2S9XU94"/>
<evidence type="ECO:0000256" key="6">
    <source>
        <dbReference type="ARBA" id="ARBA00022692"/>
    </source>
</evidence>
<evidence type="ECO:0000256" key="4">
    <source>
        <dbReference type="ARBA" id="ARBA00022448"/>
    </source>
</evidence>
<evidence type="ECO:0000313" key="15">
    <source>
        <dbReference type="Proteomes" id="UP000238823"/>
    </source>
</evidence>
<keyword evidence="7 11" id="KW-1133">Transmembrane helix</keyword>
<dbReference type="PANTHER" id="PTHR30406">
    <property type="entry name" value="SULFATE TRANSPORT SYSTEM PERMEASE PROTEIN"/>
    <property type="match status" value="1"/>
</dbReference>
<keyword evidence="4 11" id="KW-0813">Transport</keyword>
<gene>
    <name evidence="14" type="primary">modB</name>
    <name evidence="14" type="ORF">ENSA7_72620</name>
</gene>
<feature type="transmembrane region" description="Helical" evidence="11">
    <location>
        <begin position="69"/>
        <end position="95"/>
    </location>
</feature>
<evidence type="ECO:0000256" key="2">
    <source>
        <dbReference type="ARBA" id="ARBA00004651"/>
    </source>
</evidence>
<dbReference type="EMBL" id="PVNL01000135">
    <property type="protein sequence ID" value="PRP96447.1"/>
    <property type="molecule type" value="Genomic_DNA"/>
</dbReference>
<dbReference type="GO" id="GO:0005886">
    <property type="term" value="C:plasma membrane"/>
    <property type="evidence" value="ECO:0007669"/>
    <property type="project" value="UniProtKB-SubCell"/>
</dbReference>
<evidence type="ECO:0000313" key="14">
    <source>
        <dbReference type="EMBL" id="PRP96447.1"/>
    </source>
</evidence>
<organism evidence="14 15">
    <name type="scientific">Enhygromyxa salina</name>
    <dbReference type="NCBI Taxonomy" id="215803"/>
    <lineage>
        <taxon>Bacteria</taxon>
        <taxon>Pseudomonadati</taxon>
        <taxon>Myxococcota</taxon>
        <taxon>Polyangia</taxon>
        <taxon>Nannocystales</taxon>
        <taxon>Nannocystaceae</taxon>
        <taxon>Enhygromyxa</taxon>
    </lineage>
</organism>
<evidence type="ECO:0000256" key="1">
    <source>
        <dbReference type="ARBA" id="ARBA00002949"/>
    </source>
</evidence>
<dbReference type="GO" id="GO:0015098">
    <property type="term" value="F:molybdate ion transmembrane transporter activity"/>
    <property type="evidence" value="ECO:0007669"/>
    <property type="project" value="UniProtKB-UniRule"/>
</dbReference>
<keyword evidence="9 11" id="KW-0472">Membrane</keyword>
<dbReference type="InterPro" id="IPR006469">
    <property type="entry name" value="NifC_ABC_porter"/>
</dbReference>
<evidence type="ECO:0000259" key="13">
    <source>
        <dbReference type="PROSITE" id="PS50928"/>
    </source>
</evidence>
<dbReference type="InterPro" id="IPR000515">
    <property type="entry name" value="MetI-like"/>
</dbReference>
<keyword evidence="12" id="KW-1003">Cell membrane</keyword>
<evidence type="ECO:0000256" key="3">
    <source>
        <dbReference type="ARBA" id="ARBA00011779"/>
    </source>
</evidence>
<name>A0A2S9XU94_9BACT</name>
<dbReference type="RefSeq" id="WP_106094101.1">
    <property type="nucleotide sequence ID" value="NZ_PVNL01000135.1"/>
</dbReference>
<evidence type="ECO:0000256" key="5">
    <source>
        <dbReference type="ARBA" id="ARBA00022505"/>
    </source>
</evidence>
<dbReference type="Proteomes" id="UP000238823">
    <property type="component" value="Unassembled WGS sequence"/>
</dbReference>
<evidence type="ECO:0000256" key="11">
    <source>
        <dbReference type="RuleBase" id="RU363032"/>
    </source>
</evidence>
<feature type="transmembrane region" description="Helical" evidence="11">
    <location>
        <begin position="252"/>
        <end position="271"/>
    </location>
</feature>
<comment type="subcellular location">
    <subcellularLocation>
        <location evidence="2 11">Cell membrane</location>
        <topology evidence="2 11">Multi-pass membrane protein</topology>
    </subcellularLocation>
</comment>
<keyword evidence="6 11" id="KW-0812">Transmembrane</keyword>
<protein>
    <recommendedName>
        <fullName evidence="12">Molybdenum transport system permease</fullName>
    </recommendedName>
</protein>
<comment type="subunit">
    <text evidence="3">The complex is composed of two ATP-binding proteins (CysA), two transmembrane proteins (CysT and CysW) and a solute-binding protein (CysP).</text>
</comment>
<evidence type="ECO:0000256" key="7">
    <source>
        <dbReference type="ARBA" id="ARBA00022989"/>
    </source>
</evidence>
<proteinExistence type="inferred from homology"/>
<dbReference type="InterPro" id="IPR011867">
    <property type="entry name" value="ModB_ABC"/>
</dbReference>
<dbReference type="PANTHER" id="PTHR30406:SF8">
    <property type="entry name" value="SULFATE TRANSPORT SYSTEM PERMEASE PROTEIN CYST"/>
    <property type="match status" value="1"/>
</dbReference>
<accession>A0A2S9XU94</accession>
<evidence type="ECO:0000256" key="12">
    <source>
        <dbReference type="RuleBase" id="RU365097"/>
    </source>
</evidence>
<feature type="domain" description="ABC transmembrane type-1" evidence="13">
    <location>
        <begin position="69"/>
        <end position="271"/>
    </location>
</feature>
<dbReference type="SUPFAM" id="SSF161098">
    <property type="entry name" value="MetI-like"/>
    <property type="match status" value="1"/>
</dbReference>
<keyword evidence="8" id="KW-0764">Sulfate transport</keyword>
<evidence type="ECO:0000256" key="8">
    <source>
        <dbReference type="ARBA" id="ARBA00023032"/>
    </source>
</evidence>
<comment type="function">
    <text evidence="1 12">Part of the binding-protein-dependent transport system for molybdenum; probably responsible for the translocation of the substrate across the membrane.</text>
</comment>
<comment type="caution">
    <text evidence="14">The sequence shown here is derived from an EMBL/GenBank/DDBJ whole genome shotgun (WGS) entry which is preliminary data.</text>
</comment>
<dbReference type="InterPro" id="IPR005667">
    <property type="entry name" value="Sulph_transpt2"/>
</dbReference>
<reference evidence="14 15" key="1">
    <citation type="submission" date="2018-03" db="EMBL/GenBank/DDBJ databases">
        <title>Draft Genome Sequences of the Obligatory Marine Myxobacteria Enhygromyxa salina SWB007.</title>
        <authorList>
            <person name="Poehlein A."/>
            <person name="Moghaddam J.A."/>
            <person name="Harms H."/>
            <person name="Alanjari M."/>
            <person name="Koenig G.M."/>
            <person name="Daniel R."/>
            <person name="Schaeberle T.F."/>
        </authorList>
    </citation>
    <scope>NUCLEOTIDE SEQUENCE [LARGE SCALE GENOMIC DNA]</scope>
    <source>
        <strain evidence="14 15">SWB007</strain>
    </source>
</reference>
<feature type="transmembrane region" description="Helical" evidence="11">
    <location>
        <begin position="107"/>
        <end position="129"/>
    </location>
</feature>
<comment type="function">
    <text evidence="10">Part of the ABC transporter complex CysAWTP (TC 3.A.1.6.1) involved in sulfate/thiosulfate import. Probably responsible for the translocation of the substrate across the membrane.</text>
</comment>
<dbReference type="InterPro" id="IPR049783">
    <property type="entry name" value="ABC_perm_TupB-like"/>
</dbReference>
<dbReference type="Pfam" id="PF00528">
    <property type="entry name" value="BPD_transp_1"/>
    <property type="match status" value="1"/>
</dbReference>
<dbReference type="OrthoDB" id="9795403at2"/>
<evidence type="ECO:0000256" key="9">
    <source>
        <dbReference type="ARBA" id="ARBA00023136"/>
    </source>
</evidence>
<dbReference type="PROSITE" id="PS50928">
    <property type="entry name" value="ABC_TM1"/>
    <property type="match status" value="1"/>
</dbReference>